<feature type="domain" description="UTP25 C-terminal" evidence="4">
    <location>
        <begin position="289"/>
        <end position="425"/>
    </location>
</feature>
<dbReference type="GO" id="GO:0034511">
    <property type="term" value="F:U3 snoRNA binding"/>
    <property type="evidence" value="ECO:0007669"/>
    <property type="project" value="InterPro"/>
</dbReference>
<keyword evidence="3" id="KW-0539">Nucleus</keyword>
<feature type="domain" description="UTP25 NTP hydrolase-like" evidence="5">
    <location>
        <begin position="45"/>
        <end position="117"/>
    </location>
</feature>
<name>A0A915N6M5_MELJA</name>
<dbReference type="InterPro" id="IPR053940">
    <property type="entry name" value="UTP25_NTPase-like"/>
</dbReference>
<evidence type="ECO:0000256" key="2">
    <source>
        <dbReference type="ARBA" id="ARBA00009223"/>
    </source>
</evidence>
<evidence type="ECO:0000313" key="7">
    <source>
        <dbReference type="WBParaSite" id="scaffold7336_cov279.g11914"/>
    </source>
</evidence>
<comment type="subcellular location">
    <subcellularLocation>
        <location evidence="1">Nucleus</location>
        <location evidence="1">Nucleolus</location>
    </subcellularLocation>
</comment>
<protein>
    <submittedName>
        <fullName evidence="7">Digestive organ expansion factor-like protein</fullName>
    </submittedName>
</protein>
<dbReference type="WBParaSite" id="scaffold7336_cov279.g11914">
    <property type="protein sequence ID" value="scaffold7336_cov279.g11914"/>
    <property type="gene ID" value="scaffold7336_cov279.g11914"/>
</dbReference>
<organism evidence="6 7">
    <name type="scientific">Meloidogyne javanica</name>
    <name type="common">Root-knot nematode worm</name>
    <dbReference type="NCBI Taxonomy" id="6303"/>
    <lineage>
        <taxon>Eukaryota</taxon>
        <taxon>Metazoa</taxon>
        <taxon>Ecdysozoa</taxon>
        <taxon>Nematoda</taxon>
        <taxon>Chromadorea</taxon>
        <taxon>Rhabditida</taxon>
        <taxon>Tylenchina</taxon>
        <taxon>Tylenchomorpha</taxon>
        <taxon>Tylenchoidea</taxon>
        <taxon>Meloidogynidae</taxon>
        <taxon>Meloidogyninae</taxon>
        <taxon>Meloidogyne</taxon>
        <taxon>Meloidogyne incognita group</taxon>
    </lineage>
</organism>
<dbReference type="PANTHER" id="PTHR12933">
    <property type="entry name" value="ORF PROTEIN-RELATED"/>
    <property type="match status" value="1"/>
</dbReference>
<sequence>MDDLITFKRLLRLYKNKLINREKEQNFQENLFTNFMGRYLDVCCSTREDCTELICLHSLNHLMRTRNLIIGNKQRLQKAKDEGIELTDSLIEKCRDQGLSRPKILILCPFRKFAHKIELMSGNVDDCFRLGIGLAKKCLKLYTNFDESDILLCSPLGIKMIIGENDEESKEGDSDKKDVGSSDFLASIEIVIIERADILIMQNWEHLINTICALNKMPSKVSTDITRIRRWSSIDGLAKHYRQTICFSQINFVNFCRFAKHCSNFAGMATIKQNLSEPLPIKKFFYPSIQYFHRFEAISPTEQANERFKYFVEHLLPKCETGTLIFIPSYFDFVRIRNFLKKRNNETFVQLHEYAEQGKIAKARLLFFKGERKLMLFTERLHFFFRYQIKGIRSLLFYQPPINPEFYPEFLQMSAALQKKDFDNQENNKLELFLGF</sequence>
<evidence type="ECO:0000256" key="1">
    <source>
        <dbReference type="ARBA" id="ARBA00004604"/>
    </source>
</evidence>
<dbReference type="Pfam" id="PF06862">
    <property type="entry name" value="Utp25_C"/>
    <property type="match status" value="1"/>
</dbReference>
<evidence type="ECO:0000313" key="6">
    <source>
        <dbReference type="Proteomes" id="UP000887561"/>
    </source>
</evidence>
<evidence type="ECO:0000259" key="4">
    <source>
        <dbReference type="Pfam" id="PF06862"/>
    </source>
</evidence>
<feature type="domain" description="UTP25 NTP hydrolase-like" evidence="5">
    <location>
        <begin position="118"/>
        <end position="268"/>
    </location>
</feature>
<dbReference type="GO" id="GO:0000462">
    <property type="term" value="P:maturation of SSU-rRNA from tricistronic rRNA transcript (SSU-rRNA, 5.8S rRNA, LSU-rRNA)"/>
    <property type="evidence" value="ECO:0007669"/>
    <property type="project" value="TreeGrafter"/>
</dbReference>
<dbReference type="Proteomes" id="UP000887561">
    <property type="component" value="Unplaced"/>
</dbReference>
<reference evidence="7" key="1">
    <citation type="submission" date="2022-11" db="UniProtKB">
        <authorList>
            <consortium name="WormBaseParasite"/>
        </authorList>
    </citation>
    <scope>IDENTIFICATION</scope>
</reference>
<proteinExistence type="inferred from homology"/>
<dbReference type="InterPro" id="IPR053939">
    <property type="entry name" value="UTP25_C"/>
</dbReference>
<dbReference type="InterPro" id="IPR010678">
    <property type="entry name" value="UTP25"/>
</dbReference>
<accession>A0A915N6M5</accession>
<dbReference type="Pfam" id="PF22916">
    <property type="entry name" value="UTP25_NTPase-like"/>
    <property type="match status" value="2"/>
</dbReference>
<dbReference type="PANTHER" id="PTHR12933:SF0">
    <property type="entry name" value="U3 SMALL NUCLEOLAR RNA-ASSOCIATED PROTEIN 25 HOMOLOG"/>
    <property type="match status" value="1"/>
</dbReference>
<dbReference type="AlphaFoldDB" id="A0A915N6M5"/>
<keyword evidence="6" id="KW-1185">Reference proteome</keyword>
<evidence type="ECO:0000259" key="5">
    <source>
        <dbReference type="Pfam" id="PF22916"/>
    </source>
</evidence>
<dbReference type="GO" id="GO:0032040">
    <property type="term" value="C:small-subunit processome"/>
    <property type="evidence" value="ECO:0007669"/>
    <property type="project" value="TreeGrafter"/>
</dbReference>
<comment type="similarity">
    <text evidence="2">Belongs to the UTP25 family.</text>
</comment>
<evidence type="ECO:0000256" key="3">
    <source>
        <dbReference type="ARBA" id="ARBA00023242"/>
    </source>
</evidence>
<dbReference type="GO" id="GO:0019843">
    <property type="term" value="F:rRNA binding"/>
    <property type="evidence" value="ECO:0007669"/>
    <property type="project" value="TreeGrafter"/>
</dbReference>